<protein>
    <submittedName>
        <fullName evidence="1">Uncharacterized protein</fullName>
    </submittedName>
</protein>
<reference evidence="2" key="1">
    <citation type="submission" date="2018-10" db="EMBL/GenBank/DDBJ databases">
        <authorList>
            <person name="Olsen N.S."/>
            <person name="Kot W."/>
            <person name="Hansen L.H."/>
        </authorList>
    </citation>
    <scope>NUCLEOTIDE SEQUENCE [LARGE SCALE GENOMIC DNA]</scope>
</reference>
<name>A0A3G8F2X8_9CAUD</name>
<evidence type="ECO:0000313" key="1">
    <source>
        <dbReference type="EMBL" id="AZF88682.1"/>
    </source>
</evidence>
<evidence type="ECO:0000313" key="2">
    <source>
        <dbReference type="Proteomes" id="UP000279721"/>
    </source>
</evidence>
<sequence length="181" mass="19725">MTTAITMKVTLGALAGLISYCENKKMKMAKIQAHVSNIAFIELNHPAFAYAKDLLNEAADKRRTFSGVANCIQAAITEINRVIDAAHAEALEMDAVVNDCVTRFKYCIDHYQAECNVKNEIHGLVIAKGYALGWTARMMVKMVANVWRLGEAAAKAHRAHTAAMLAAAPANGSIPDYDLPF</sequence>
<dbReference type="KEGG" id="vg:55008227"/>
<dbReference type="Proteomes" id="UP000279721">
    <property type="component" value="Segment"/>
</dbReference>
<organism evidence="1 2">
    <name type="scientific">Escherichia phage Skarpretter</name>
    <dbReference type="NCBI Taxonomy" id="2488654"/>
    <lineage>
        <taxon>Viruses</taxon>
        <taxon>Duplodnaviria</taxon>
        <taxon>Heunggongvirae</taxon>
        <taxon>Uroviricota</taxon>
        <taxon>Caudoviricetes</taxon>
        <taxon>Skarprettervirus</taxon>
        <taxon>Skarprettervirus skarpretter</taxon>
    </lineage>
</organism>
<accession>A0A3G8F2X8</accession>
<dbReference type="RefSeq" id="YP_009816915.1">
    <property type="nucleotide sequence ID" value="NC_048112.1"/>
</dbReference>
<keyword evidence="2" id="KW-1185">Reference proteome</keyword>
<proteinExistence type="predicted"/>
<dbReference type="GeneID" id="55008227"/>
<dbReference type="EMBL" id="MK105855">
    <property type="protein sequence ID" value="AZF88682.1"/>
    <property type="molecule type" value="Genomic_DNA"/>
</dbReference>